<dbReference type="AlphaFoldDB" id="A0A7R7VJN3"/>
<protein>
    <submittedName>
        <fullName evidence="1">Uncharacterized protein</fullName>
    </submittedName>
</protein>
<dbReference type="RefSeq" id="XP_043134424.1">
    <property type="nucleotide sequence ID" value="XM_043275435.1"/>
</dbReference>
<evidence type="ECO:0000313" key="2">
    <source>
        <dbReference type="Proteomes" id="UP000637239"/>
    </source>
</evidence>
<evidence type="ECO:0000313" key="1">
    <source>
        <dbReference type="EMBL" id="BCR85902.1"/>
    </source>
</evidence>
<name>A0A7R7VJN3_ASPCH</name>
<reference evidence="1" key="2">
    <citation type="submission" date="2021-02" db="EMBL/GenBank/DDBJ databases">
        <title>Aspergillus chevalieri M1 genome sequence.</title>
        <authorList>
            <person name="Kadooka C."/>
            <person name="Mori K."/>
            <person name="Futagami T."/>
        </authorList>
    </citation>
    <scope>NUCLEOTIDE SEQUENCE</scope>
    <source>
        <strain evidence="1">M1</strain>
    </source>
</reference>
<dbReference type="GeneID" id="66980261"/>
<organism evidence="1 2">
    <name type="scientific">Aspergillus chevalieri</name>
    <name type="common">Eurotium chevalieri</name>
    <dbReference type="NCBI Taxonomy" id="182096"/>
    <lineage>
        <taxon>Eukaryota</taxon>
        <taxon>Fungi</taxon>
        <taxon>Dikarya</taxon>
        <taxon>Ascomycota</taxon>
        <taxon>Pezizomycotina</taxon>
        <taxon>Eurotiomycetes</taxon>
        <taxon>Eurotiomycetidae</taxon>
        <taxon>Eurotiales</taxon>
        <taxon>Aspergillaceae</taxon>
        <taxon>Aspergillus</taxon>
        <taxon>Aspergillus subgen. Aspergillus</taxon>
    </lineage>
</organism>
<accession>A0A7R7VJN3</accession>
<sequence length="285" mass="32413">MPFFYLPRSRRFFENIPCPPDCQIPTGDDQAYGLHPEHRWIYNKLTITELQNIPCGPHKTYPPADIFPIFSKPIYNLGGMGAGSRTMETEDDYWASITPGHMWSVLLHGKHYSTDIAVVAGKVVWMSHARGETGPQQTFDYWEINVPVDPSIRQCITEFVEAHLGTFSGMLNMETIGNKIIEVHLRFSPQWPDIYGEWFLPALVELYSRGEWTGPAKTPEVGYSVVLFDDERCAKLSTKLDVPFESISRPEGGYRVAWINGFDLGTCKKARELLREFLYGLGGKN</sequence>
<dbReference type="KEGG" id="ache:ACHE_21360A"/>
<dbReference type="Proteomes" id="UP000637239">
    <property type="component" value="Chromosome 2"/>
</dbReference>
<proteinExistence type="predicted"/>
<dbReference type="EMBL" id="AP024417">
    <property type="protein sequence ID" value="BCR85902.1"/>
    <property type="molecule type" value="Genomic_DNA"/>
</dbReference>
<keyword evidence="2" id="KW-1185">Reference proteome</keyword>
<gene>
    <name evidence="1" type="ORF">ACHE_21360A</name>
</gene>
<reference evidence="1" key="1">
    <citation type="submission" date="2021-01" db="EMBL/GenBank/DDBJ databases">
        <authorList>
            <consortium name="Aspergillus chevalieri M1 genome sequencing consortium"/>
            <person name="Kazuki M."/>
            <person name="Futagami T."/>
        </authorList>
    </citation>
    <scope>NUCLEOTIDE SEQUENCE</scope>
    <source>
        <strain evidence="1">M1</strain>
    </source>
</reference>